<proteinExistence type="predicted"/>
<dbReference type="EMBL" id="CM056820">
    <property type="protein sequence ID" value="KAJ8616565.1"/>
    <property type="molecule type" value="Genomic_DNA"/>
</dbReference>
<sequence length="38" mass="4042">FRPFSAGINEFSTADVHIVTSGGLHIPAHSSILKCSML</sequence>
<evidence type="ECO:0000313" key="1">
    <source>
        <dbReference type="EMBL" id="KAJ8616565.1"/>
    </source>
</evidence>
<evidence type="ECO:0000313" key="2">
    <source>
        <dbReference type="Proteomes" id="UP001234297"/>
    </source>
</evidence>
<accession>A0ACC2K625</accession>
<name>A0ACC2K625_PERAE</name>
<keyword evidence="2" id="KW-1185">Reference proteome</keyword>
<reference evidence="1 2" key="1">
    <citation type="journal article" date="2022" name="Hortic Res">
        <title>A haplotype resolved chromosomal level avocado genome allows analysis of novel avocado genes.</title>
        <authorList>
            <person name="Nath O."/>
            <person name="Fletcher S.J."/>
            <person name="Hayward A."/>
            <person name="Shaw L.M."/>
            <person name="Masouleh A.K."/>
            <person name="Furtado A."/>
            <person name="Henry R.J."/>
            <person name="Mitter N."/>
        </authorList>
    </citation>
    <scope>NUCLEOTIDE SEQUENCE [LARGE SCALE GENOMIC DNA]</scope>
    <source>
        <strain evidence="2">cv. Hass</strain>
    </source>
</reference>
<organism evidence="1 2">
    <name type="scientific">Persea americana</name>
    <name type="common">Avocado</name>
    <dbReference type="NCBI Taxonomy" id="3435"/>
    <lineage>
        <taxon>Eukaryota</taxon>
        <taxon>Viridiplantae</taxon>
        <taxon>Streptophyta</taxon>
        <taxon>Embryophyta</taxon>
        <taxon>Tracheophyta</taxon>
        <taxon>Spermatophyta</taxon>
        <taxon>Magnoliopsida</taxon>
        <taxon>Magnoliidae</taxon>
        <taxon>Laurales</taxon>
        <taxon>Lauraceae</taxon>
        <taxon>Persea</taxon>
    </lineage>
</organism>
<gene>
    <name evidence="1" type="ORF">MRB53_035937</name>
</gene>
<protein>
    <submittedName>
        <fullName evidence="1">Uncharacterized protein</fullName>
    </submittedName>
</protein>
<feature type="non-terminal residue" evidence="1">
    <location>
        <position position="1"/>
    </location>
</feature>
<dbReference type="Proteomes" id="UP001234297">
    <property type="component" value="Chromosome 12"/>
</dbReference>
<comment type="caution">
    <text evidence="1">The sequence shown here is derived from an EMBL/GenBank/DDBJ whole genome shotgun (WGS) entry which is preliminary data.</text>
</comment>